<keyword evidence="2" id="KW-0732">Signal</keyword>
<evidence type="ECO:0008006" key="5">
    <source>
        <dbReference type="Google" id="ProtNLM"/>
    </source>
</evidence>
<dbReference type="EMBL" id="BSUM01000001">
    <property type="protein sequence ID" value="GMA32772.1"/>
    <property type="molecule type" value="Genomic_DNA"/>
</dbReference>
<keyword evidence="1" id="KW-1133">Transmembrane helix</keyword>
<protein>
    <recommendedName>
        <fullName evidence="5">DUF916 domain-containing protein</fullName>
    </recommendedName>
</protein>
<keyword evidence="1" id="KW-0472">Membrane</keyword>
<keyword evidence="1" id="KW-0812">Transmembrane</keyword>
<comment type="caution">
    <text evidence="3">The sequence shown here is derived from an EMBL/GenBank/DDBJ whole genome shotgun (WGS) entry which is preliminary data.</text>
</comment>
<name>A0AA38CW83_9MICO</name>
<gene>
    <name evidence="3" type="ORF">GCM10025875_27640</name>
</gene>
<dbReference type="AlphaFoldDB" id="A0AA38CW83"/>
<reference evidence="3" key="2">
    <citation type="submission" date="2023-02" db="EMBL/GenBank/DDBJ databases">
        <authorList>
            <person name="Sun Q."/>
            <person name="Mori K."/>
        </authorList>
    </citation>
    <scope>NUCLEOTIDE SEQUENCE</scope>
    <source>
        <strain evidence="3">NBRC 112290</strain>
    </source>
</reference>
<dbReference type="Proteomes" id="UP001157161">
    <property type="component" value="Unassembled WGS sequence"/>
</dbReference>
<feature type="chain" id="PRO_5041234814" description="DUF916 domain-containing protein" evidence="2">
    <location>
        <begin position="42"/>
        <end position="343"/>
    </location>
</feature>
<dbReference type="RefSeq" id="WP_284251456.1">
    <property type="nucleotide sequence ID" value="NZ_BSUM01000001.1"/>
</dbReference>
<proteinExistence type="predicted"/>
<evidence type="ECO:0000313" key="4">
    <source>
        <dbReference type="Proteomes" id="UP001157161"/>
    </source>
</evidence>
<evidence type="ECO:0000256" key="1">
    <source>
        <dbReference type="SAM" id="Phobius"/>
    </source>
</evidence>
<evidence type="ECO:0000256" key="2">
    <source>
        <dbReference type="SAM" id="SignalP"/>
    </source>
</evidence>
<sequence>MTAVPSRRAPRPGASPVRVALRALAVAVVTLASATAPLALAAPSGPDAAAAPATGDLTWSVRPADNDLGAGRPNFAYELAPGDVVEDALVVTNLGATPLELQVYAADAFTTASGHLDLLPDGEPSTDLGTWVTSPAPTLTLEGAQSVEVPFTLTVPADAAPGDHPGGIVTSFVQAADGDVRLDRRLGSRIHVRVAGETTLTVAASDVVTSLSPSPVPWGTPSGTVTATVTNTGDVRAVVAAGLVASSPTGSVTRTAEPVEVMPGSAVPVAFDVGDAWLLGPVDVDLTVTTTGVDGSVADPAVVGASIVVVPWSALVLVALVVAVAVVIGVRRARRGRGEGAAA</sequence>
<feature type="signal peptide" evidence="2">
    <location>
        <begin position="1"/>
        <end position="41"/>
    </location>
</feature>
<evidence type="ECO:0000313" key="3">
    <source>
        <dbReference type="EMBL" id="GMA32772.1"/>
    </source>
</evidence>
<feature type="transmembrane region" description="Helical" evidence="1">
    <location>
        <begin position="309"/>
        <end position="330"/>
    </location>
</feature>
<accession>A0AA38CW83</accession>
<keyword evidence="4" id="KW-1185">Reference proteome</keyword>
<organism evidence="3 4">
    <name type="scientific">Litorihabitans aurantiacus</name>
    <dbReference type="NCBI Taxonomy" id="1930061"/>
    <lineage>
        <taxon>Bacteria</taxon>
        <taxon>Bacillati</taxon>
        <taxon>Actinomycetota</taxon>
        <taxon>Actinomycetes</taxon>
        <taxon>Micrococcales</taxon>
        <taxon>Beutenbergiaceae</taxon>
        <taxon>Litorihabitans</taxon>
    </lineage>
</organism>
<reference evidence="3" key="1">
    <citation type="journal article" date="2014" name="Int. J. Syst. Evol. Microbiol.">
        <title>Complete genome sequence of Corynebacterium casei LMG S-19264T (=DSM 44701T), isolated from a smear-ripened cheese.</title>
        <authorList>
            <consortium name="US DOE Joint Genome Institute (JGI-PGF)"/>
            <person name="Walter F."/>
            <person name="Albersmeier A."/>
            <person name="Kalinowski J."/>
            <person name="Ruckert C."/>
        </authorList>
    </citation>
    <scope>NUCLEOTIDE SEQUENCE</scope>
    <source>
        <strain evidence="3">NBRC 112290</strain>
    </source>
</reference>